<feature type="compositionally biased region" description="Low complexity" evidence="1">
    <location>
        <begin position="298"/>
        <end position="323"/>
    </location>
</feature>
<name>A0ABR3VAJ9_HUMIN</name>
<feature type="compositionally biased region" description="Low complexity" evidence="1">
    <location>
        <begin position="410"/>
        <end position="432"/>
    </location>
</feature>
<feature type="compositionally biased region" description="Basic and acidic residues" evidence="1">
    <location>
        <begin position="241"/>
        <end position="260"/>
    </location>
</feature>
<feature type="compositionally biased region" description="Basic and acidic residues" evidence="1">
    <location>
        <begin position="185"/>
        <end position="203"/>
    </location>
</feature>
<protein>
    <submittedName>
        <fullName evidence="2">Uncharacterized protein</fullName>
    </submittedName>
</protein>
<feature type="compositionally biased region" description="Low complexity" evidence="1">
    <location>
        <begin position="373"/>
        <end position="385"/>
    </location>
</feature>
<dbReference type="EMBL" id="JAZGSY010000212">
    <property type="protein sequence ID" value="KAL1838466.1"/>
    <property type="molecule type" value="Genomic_DNA"/>
</dbReference>
<proteinExistence type="predicted"/>
<evidence type="ECO:0000256" key="1">
    <source>
        <dbReference type="SAM" id="MobiDB-lite"/>
    </source>
</evidence>
<feature type="compositionally biased region" description="Polar residues" evidence="1">
    <location>
        <begin position="400"/>
        <end position="409"/>
    </location>
</feature>
<feature type="region of interest" description="Disordered" evidence="1">
    <location>
        <begin position="344"/>
        <end position="472"/>
    </location>
</feature>
<reference evidence="2 3" key="1">
    <citation type="journal article" date="2024" name="Commun. Biol.">
        <title>Comparative genomic analysis of thermophilic fungi reveals convergent evolutionary adaptations and gene losses.</title>
        <authorList>
            <person name="Steindorff A.S."/>
            <person name="Aguilar-Pontes M.V."/>
            <person name="Robinson A.J."/>
            <person name="Andreopoulos B."/>
            <person name="LaButti K."/>
            <person name="Kuo A."/>
            <person name="Mondo S."/>
            <person name="Riley R."/>
            <person name="Otillar R."/>
            <person name="Haridas S."/>
            <person name="Lipzen A."/>
            <person name="Grimwood J."/>
            <person name="Schmutz J."/>
            <person name="Clum A."/>
            <person name="Reid I.D."/>
            <person name="Moisan M.C."/>
            <person name="Butler G."/>
            <person name="Nguyen T.T.M."/>
            <person name="Dewar K."/>
            <person name="Conant G."/>
            <person name="Drula E."/>
            <person name="Henrissat B."/>
            <person name="Hansel C."/>
            <person name="Singer S."/>
            <person name="Hutchinson M.I."/>
            <person name="de Vries R.P."/>
            <person name="Natvig D.O."/>
            <person name="Powell A.J."/>
            <person name="Tsang A."/>
            <person name="Grigoriev I.V."/>
        </authorList>
    </citation>
    <scope>NUCLEOTIDE SEQUENCE [LARGE SCALE GENOMIC DNA]</scope>
    <source>
        <strain evidence="2 3">CBS 620.91</strain>
    </source>
</reference>
<feature type="compositionally biased region" description="Basic and acidic residues" evidence="1">
    <location>
        <begin position="444"/>
        <end position="463"/>
    </location>
</feature>
<feature type="compositionally biased region" description="Basic and acidic residues" evidence="1">
    <location>
        <begin position="14"/>
        <end position="28"/>
    </location>
</feature>
<comment type="caution">
    <text evidence="2">The sequence shown here is derived from an EMBL/GenBank/DDBJ whole genome shotgun (WGS) entry which is preliminary data.</text>
</comment>
<feature type="compositionally biased region" description="Basic and acidic residues" evidence="1">
    <location>
        <begin position="344"/>
        <end position="356"/>
    </location>
</feature>
<keyword evidence="3" id="KW-1185">Reference proteome</keyword>
<feature type="region of interest" description="Disordered" evidence="1">
    <location>
        <begin position="510"/>
        <end position="548"/>
    </location>
</feature>
<gene>
    <name evidence="2" type="ORF">VTJ49DRAFT_2634</name>
</gene>
<sequence length="548" mass="59436">MAEQQASSSPGTPKTDKGSSSDNTDKPTQDVQITLPPRPQSALDKPRTPRSPVVMPKSILRVSSPDGYRRPRQFVSPETGEPLSPDLTPLSSDSSAITPLNRPTSPGVRFAKATIHHVEVGPGRRFLPVRRKSKSTVTYIGPHDPVAQPAVPKTLLQSPTKMRRHQENQAAMGRYWMRTEEEEAELRKEAERRAQEEAERYRNEPASPLPLSAILTTATTERSLDKEGDTEMQSGLAAKLMETEKLPSRDGDAPLDKLEEVDSEDEDGETGGKVTPERAPAKGGDGTPTEKSEEADVSTASSSAQSAAQTSQNGASGTSTAAAPTALEVGSGVTKSAEHRSFAVRFAEKQAAEEPARAAPVSPTPTRTEPQPSSTHKSSSSSSDSALPKAKDKGRDSKDTATASSSGRPTNTNTTQQATTVTTTTTTTTTTTLKTSSLSSSRHRMGDRDRSSRDKEKAKEKSRAFSAMTTAKSTPNLRSSYFLFSGTSRYHHALRDSDSKYRIRAQDYHPSRSNNNFFFQLDNPPPPPSPQPQRRQRQLPFAQDTTLL</sequence>
<feature type="compositionally biased region" description="Basic and acidic residues" evidence="1">
    <location>
        <begin position="389"/>
        <end position="399"/>
    </location>
</feature>
<feature type="region of interest" description="Disordered" evidence="1">
    <location>
        <begin position="139"/>
        <end position="323"/>
    </location>
</feature>
<feature type="region of interest" description="Disordered" evidence="1">
    <location>
        <begin position="1"/>
        <end position="106"/>
    </location>
</feature>
<feature type="compositionally biased region" description="Low complexity" evidence="1">
    <location>
        <begin position="82"/>
        <end position="95"/>
    </location>
</feature>
<feature type="compositionally biased region" description="Polar residues" evidence="1">
    <location>
        <begin position="1"/>
        <end position="13"/>
    </location>
</feature>
<evidence type="ECO:0000313" key="2">
    <source>
        <dbReference type="EMBL" id="KAL1838466.1"/>
    </source>
</evidence>
<evidence type="ECO:0000313" key="3">
    <source>
        <dbReference type="Proteomes" id="UP001583172"/>
    </source>
</evidence>
<accession>A0ABR3VAJ9</accession>
<organism evidence="2 3">
    <name type="scientific">Humicola insolens</name>
    <name type="common">Soft-rot fungus</name>
    <dbReference type="NCBI Taxonomy" id="85995"/>
    <lineage>
        <taxon>Eukaryota</taxon>
        <taxon>Fungi</taxon>
        <taxon>Dikarya</taxon>
        <taxon>Ascomycota</taxon>
        <taxon>Pezizomycotina</taxon>
        <taxon>Sordariomycetes</taxon>
        <taxon>Sordariomycetidae</taxon>
        <taxon>Sordariales</taxon>
        <taxon>Chaetomiaceae</taxon>
        <taxon>Mycothermus</taxon>
    </lineage>
</organism>
<dbReference type="Proteomes" id="UP001583172">
    <property type="component" value="Unassembled WGS sequence"/>
</dbReference>